<evidence type="ECO:0000313" key="2">
    <source>
        <dbReference type="EMBL" id="SUJ00648.1"/>
    </source>
</evidence>
<accession>A0A380BFJ9</accession>
<proteinExistence type="predicted"/>
<evidence type="ECO:0000256" key="1">
    <source>
        <dbReference type="SAM" id="MobiDB-lite"/>
    </source>
</evidence>
<protein>
    <recommendedName>
        <fullName evidence="4">Stage V sporulation protein SpoVM</fullName>
    </recommendedName>
</protein>
<keyword evidence="3" id="KW-1185">Reference proteome</keyword>
<reference evidence="2 3" key="1">
    <citation type="submission" date="2018-06" db="EMBL/GenBank/DDBJ databases">
        <authorList>
            <consortium name="Pathogen Informatics"/>
            <person name="Doyle S."/>
        </authorList>
    </citation>
    <scope>NUCLEOTIDE SEQUENCE [LARGE SCALE GENOMIC DNA]</scope>
    <source>
        <strain evidence="3">ATCC 11859 / DSM 33 / NCIB 8841 / NCTC 4822</strain>
    </source>
</reference>
<feature type="compositionally biased region" description="Basic residues" evidence="1">
    <location>
        <begin position="40"/>
        <end position="53"/>
    </location>
</feature>
<dbReference type="NCBIfam" id="NF033436">
    <property type="entry name" value="SpoVM_broad"/>
    <property type="match status" value="1"/>
</dbReference>
<sequence length="53" mass="6275">MLERSGRMRVYTFTLPKFVSGIVRKCMVVFQKDEKPKQASNKKKRRKNDKMPG</sequence>
<evidence type="ECO:0000313" key="3">
    <source>
        <dbReference type="Proteomes" id="UP000254519"/>
    </source>
</evidence>
<evidence type="ECO:0008006" key="4">
    <source>
        <dbReference type="Google" id="ProtNLM"/>
    </source>
</evidence>
<dbReference type="Proteomes" id="UP000254519">
    <property type="component" value="Unassembled WGS sequence"/>
</dbReference>
<dbReference type="InterPro" id="IPR012609">
    <property type="entry name" value="Spore_V_M"/>
</dbReference>
<dbReference type="Pfam" id="PF08183">
    <property type="entry name" value="SpoV"/>
    <property type="match status" value="1"/>
</dbReference>
<feature type="region of interest" description="Disordered" evidence="1">
    <location>
        <begin position="32"/>
        <end position="53"/>
    </location>
</feature>
<gene>
    <name evidence="2" type="ORF">NCTC4822_01002</name>
</gene>
<dbReference type="EMBL" id="UGYZ01000002">
    <property type="protein sequence ID" value="SUJ00648.1"/>
    <property type="molecule type" value="Genomic_DNA"/>
</dbReference>
<organism evidence="2 3">
    <name type="scientific">Sporosarcina pasteurii</name>
    <name type="common">Bacillus pasteurii</name>
    <dbReference type="NCBI Taxonomy" id="1474"/>
    <lineage>
        <taxon>Bacteria</taxon>
        <taxon>Bacillati</taxon>
        <taxon>Bacillota</taxon>
        <taxon>Bacilli</taxon>
        <taxon>Bacillales</taxon>
        <taxon>Caryophanaceae</taxon>
        <taxon>Sporosarcina</taxon>
    </lineage>
</organism>
<dbReference type="AlphaFoldDB" id="A0A380BFJ9"/>
<name>A0A380BFJ9_SPOPA</name>